<dbReference type="InterPro" id="IPR039020">
    <property type="entry name" value="PaxB-like"/>
</dbReference>
<feature type="transmembrane region" description="Helical" evidence="6">
    <location>
        <begin position="173"/>
        <end position="193"/>
    </location>
</feature>
<keyword evidence="5 6" id="KW-0472">Membrane</keyword>
<evidence type="ECO:0000256" key="2">
    <source>
        <dbReference type="ARBA" id="ARBA00006757"/>
    </source>
</evidence>
<evidence type="ECO:0000256" key="6">
    <source>
        <dbReference type="SAM" id="Phobius"/>
    </source>
</evidence>
<evidence type="ECO:0000256" key="5">
    <source>
        <dbReference type="ARBA" id="ARBA00023136"/>
    </source>
</evidence>
<dbReference type="Pfam" id="PF25129">
    <property type="entry name" value="Pyr4-TMTC"/>
    <property type="match status" value="1"/>
</dbReference>
<proteinExistence type="inferred from homology"/>
<evidence type="ECO:0000256" key="4">
    <source>
        <dbReference type="ARBA" id="ARBA00022989"/>
    </source>
</evidence>
<evidence type="ECO:0000256" key="1">
    <source>
        <dbReference type="ARBA" id="ARBA00004141"/>
    </source>
</evidence>
<evidence type="ECO:0000313" key="8">
    <source>
        <dbReference type="Proteomes" id="UP000184304"/>
    </source>
</evidence>
<dbReference type="EMBL" id="KV878204">
    <property type="protein sequence ID" value="OJI83213.1"/>
    <property type="molecule type" value="Genomic_DNA"/>
</dbReference>
<gene>
    <name evidence="7" type="ORF">ASPTUDRAFT_174067</name>
</gene>
<evidence type="ECO:0000313" key="7">
    <source>
        <dbReference type="EMBL" id="OJI83213.1"/>
    </source>
</evidence>
<evidence type="ECO:0008006" key="9">
    <source>
        <dbReference type="Google" id="ProtNLM"/>
    </source>
</evidence>
<keyword evidence="3 6" id="KW-0812">Transmembrane</keyword>
<keyword evidence="8" id="KW-1185">Reference proteome</keyword>
<comment type="subcellular location">
    <subcellularLocation>
        <location evidence="1">Membrane</location>
        <topology evidence="1">Multi-pass membrane protein</topology>
    </subcellularLocation>
</comment>
<feature type="transmembrane region" description="Helical" evidence="6">
    <location>
        <begin position="140"/>
        <end position="161"/>
    </location>
</feature>
<dbReference type="GO" id="GO:0016829">
    <property type="term" value="F:lyase activity"/>
    <property type="evidence" value="ECO:0007669"/>
    <property type="project" value="InterPro"/>
</dbReference>
<dbReference type="OrthoDB" id="5294024at2759"/>
<dbReference type="OMA" id="CQLLCRG"/>
<evidence type="ECO:0000256" key="3">
    <source>
        <dbReference type="ARBA" id="ARBA00022692"/>
    </source>
</evidence>
<feature type="transmembrane region" description="Helical" evidence="6">
    <location>
        <begin position="75"/>
        <end position="94"/>
    </location>
</feature>
<comment type="similarity">
    <text evidence="2">Belongs to the paxB family.</text>
</comment>
<organism evidence="7 8">
    <name type="scientific">Aspergillus tubingensis (strain CBS 134.48)</name>
    <dbReference type="NCBI Taxonomy" id="767770"/>
    <lineage>
        <taxon>Eukaryota</taxon>
        <taxon>Fungi</taxon>
        <taxon>Dikarya</taxon>
        <taxon>Ascomycota</taxon>
        <taxon>Pezizomycotina</taxon>
        <taxon>Eurotiomycetes</taxon>
        <taxon>Eurotiomycetidae</taxon>
        <taxon>Eurotiales</taxon>
        <taxon>Aspergillaceae</taxon>
        <taxon>Aspergillus</taxon>
        <taxon>Aspergillus subgen. Circumdati</taxon>
    </lineage>
</organism>
<reference evidence="8" key="1">
    <citation type="journal article" date="2017" name="Genome Biol.">
        <title>Comparative genomics reveals high biological diversity and specific adaptations in the industrially and medically important fungal genus Aspergillus.</title>
        <authorList>
            <person name="de Vries R.P."/>
            <person name="Riley R."/>
            <person name="Wiebenga A."/>
            <person name="Aguilar-Osorio G."/>
            <person name="Amillis S."/>
            <person name="Uchima C.A."/>
            <person name="Anderluh G."/>
            <person name="Asadollahi M."/>
            <person name="Askin M."/>
            <person name="Barry K."/>
            <person name="Battaglia E."/>
            <person name="Bayram O."/>
            <person name="Benocci T."/>
            <person name="Braus-Stromeyer S.A."/>
            <person name="Caldana C."/>
            <person name="Canovas D."/>
            <person name="Cerqueira G.C."/>
            <person name="Chen F."/>
            <person name="Chen W."/>
            <person name="Choi C."/>
            <person name="Clum A."/>
            <person name="Dos Santos R.A."/>
            <person name="Damasio A.R."/>
            <person name="Diallinas G."/>
            <person name="Emri T."/>
            <person name="Fekete E."/>
            <person name="Flipphi M."/>
            <person name="Freyberg S."/>
            <person name="Gallo A."/>
            <person name="Gournas C."/>
            <person name="Habgood R."/>
            <person name="Hainaut M."/>
            <person name="Harispe M.L."/>
            <person name="Henrissat B."/>
            <person name="Hilden K.S."/>
            <person name="Hope R."/>
            <person name="Hossain A."/>
            <person name="Karabika E."/>
            <person name="Karaffa L."/>
            <person name="Karanyi Z."/>
            <person name="Krasevec N."/>
            <person name="Kuo A."/>
            <person name="Kusch H."/>
            <person name="LaButti K."/>
            <person name="Lagendijk E.L."/>
            <person name="Lapidus A."/>
            <person name="Levasseur A."/>
            <person name="Lindquist E."/>
            <person name="Lipzen A."/>
            <person name="Logrieco A.F."/>
            <person name="MacCabe A."/>
            <person name="Maekelae M.R."/>
            <person name="Malavazi I."/>
            <person name="Melin P."/>
            <person name="Meyer V."/>
            <person name="Mielnichuk N."/>
            <person name="Miskei M."/>
            <person name="Molnar A.P."/>
            <person name="Mule G."/>
            <person name="Ngan C.Y."/>
            <person name="Orejas M."/>
            <person name="Orosz E."/>
            <person name="Ouedraogo J.P."/>
            <person name="Overkamp K.M."/>
            <person name="Park H.-S."/>
            <person name="Perrone G."/>
            <person name="Piumi F."/>
            <person name="Punt P.J."/>
            <person name="Ram A.F."/>
            <person name="Ramon A."/>
            <person name="Rauscher S."/>
            <person name="Record E."/>
            <person name="Riano-Pachon D.M."/>
            <person name="Robert V."/>
            <person name="Roehrig J."/>
            <person name="Ruller R."/>
            <person name="Salamov A."/>
            <person name="Salih N.S."/>
            <person name="Samson R.A."/>
            <person name="Sandor E."/>
            <person name="Sanguinetti M."/>
            <person name="Schuetze T."/>
            <person name="Sepcic K."/>
            <person name="Shelest E."/>
            <person name="Sherlock G."/>
            <person name="Sophianopoulou V."/>
            <person name="Squina F.M."/>
            <person name="Sun H."/>
            <person name="Susca A."/>
            <person name="Todd R.B."/>
            <person name="Tsang A."/>
            <person name="Unkles S.E."/>
            <person name="van de Wiele N."/>
            <person name="van Rossen-Uffink D."/>
            <person name="Oliveira J.V."/>
            <person name="Vesth T.C."/>
            <person name="Visser J."/>
            <person name="Yu J.-H."/>
            <person name="Zhou M."/>
            <person name="Andersen M.R."/>
            <person name="Archer D.B."/>
            <person name="Baker S.E."/>
            <person name="Benoit I."/>
            <person name="Brakhage A.A."/>
            <person name="Braus G.H."/>
            <person name="Fischer R."/>
            <person name="Frisvad J.C."/>
            <person name="Goldman G.H."/>
            <person name="Houbraken J."/>
            <person name="Oakley B."/>
            <person name="Pocsi I."/>
            <person name="Scazzocchio C."/>
            <person name="Seiboth B."/>
            <person name="vanKuyk P.A."/>
            <person name="Wortman J."/>
            <person name="Dyer P.S."/>
            <person name="Grigoriev I.V."/>
        </authorList>
    </citation>
    <scope>NUCLEOTIDE SEQUENCE [LARGE SCALE GENOMIC DNA]</scope>
    <source>
        <strain evidence="8">CBS 134.48</strain>
    </source>
</reference>
<dbReference type="PANTHER" id="PTHR42038:SF2">
    <property type="entry name" value="TERPENE CYCLASE AUSL"/>
    <property type="match status" value="1"/>
</dbReference>
<feature type="transmembrane region" description="Helical" evidence="6">
    <location>
        <begin position="205"/>
        <end position="227"/>
    </location>
</feature>
<accession>A0A1L9N1N4</accession>
<dbReference type="AlphaFoldDB" id="A0A1L9N1N4"/>
<dbReference type="VEuPathDB" id="FungiDB:ASPTUDRAFT_174067"/>
<protein>
    <recommendedName>
        <fullName evidence="9">Terpene cyclase</fullName>
    </recommendedName>
</protein>
<sequence>MDGFDATKAPAAYRAVEPIVNILTLTMTLGWLVNYAGMIHISFKEKTYAMGIMPLCCNIAWEFSYGVIYPPKNRLELIVTVTALIVNVAIIYSAMRHSPNEWSHAPLVQRNLRYIFAVCTFSFLTGHIAFAAYIGPEVAYTWSAVFCQLLLGTGGLCQLLCRGSSRGASNLLWISRFIGSLSVVGMAALRWRYWPEAFGWLDNPLILWSAGMFFFLDLSYGLCYWYILRVEKKEALRQEHLAKSQ</sequence>
<feature type="transmembrane region" description="Helical" evidence="6">
    <location>
        <begin position="114"/>
        <end position="134"/>
    </location>
</feature>
<dbReference type="GO" id="GO:0016020">
    <property type="term" value="C:membrane"/>
    <property type="evidence" value="ECO:0007669"/>
    <property type="project" value="UniProtKB-SubCell"/>
</dbReference>
<name>A0A1L9N1N4_ASPTC</name>
<feature type="transmembrane region" description="Helical" evidence="6">
    <location>
        <begin position="18"/>
        <end position="36"/>
    </location>
</feature>
<keyword evidence="4 6" id="KW-1133">Transmembrane helix</keyword>
<dbReference type="PANTHER" id="PTHR42038">
    <property type="match status" value="1"/>
</dbReference>
<dbReference type="STRING" id="767770.A0A1L9N1N4"/>
<dbReference type="Proteomes" id="UP000184304">
    <property type="component" value="Unassembled WGS sequence"/>
</dbReference>